<organism evidence="1 2">
    <name type="scientific">Blautia hominis</name>
    <dbReference type="NCBI Taxonomy" id="2025493"/>
    <lineage>
        <taxon>Bacteria</taxon>
        <taxon>Bacillati</taxon>
        <taxon>Bacillota</taxon>
        <taxon>Clostridia</taxon>
        <taxon>Lachnospirales</taxon>
        <taxon>Lachnospiraceae</taxon>
        <taxon>Blautia</taxon>
    </lineage>
</organism>
<evidence type="ECO:0000313" key="2">
    <source>
        <dbReference type="Proteomes" id="UP001600943"/>
    </source>
</evidence>
<sequence length="65" mass="7701">MDLGKRIDKLKTDIDECIKEGCKNVEMADNPRKEIEMYFKHMRWAAPELSAYIKKQMLIILNLDD</sequence>
<reference evidence="1 2" key="1">
    <citation type="submission" date="2024-04" db="EMBL/GenBank/DDBJ databases">
        <title>Defined microbial consortia suppress multidrug-resistant proinflammatory Enterobacteriaceae via ecological control.</title>
        <authorList>
            <person name="Furuichi M."/>
            <person name="Kawaguchi T."/>
            <person name="Pust M."/>
            <person name="Yasuma K."/>
            <person name="Plichta D."/>
            <person name="Hasegawa N."/>
            <person name="Ohya T."/>
            <person name="Bhattarai S."/>
            <person name="Sasajima S."/>
            <person name="Aoto Y."/>
            <person name="Tuganbaev T."/>
            <person name="Yaginuma M."/>
            <person name="Ueda M."/>
            <person name="Okahashi N."/>
            <person name="Amafuji K."/>
            <person name="Kiridooshi Y."/>
            <person name="Sugita K."/>
            <person name="Strazar M."/>
            <person name="Skelly A."/>
            <person name="Suda W."/>
            <person name="Hattori M."/>
            <person name="Nakamoto N."/>
            <person name="Caballero S."/>
            <person name="Norman J."/>
            <person name="Olle B."/>
            <person name="Tanoue T."/>
            <person name="Arita M."/>
            <person name="Bucci V."/>
            <person name="Atarashi K."/>
            <person name="Xavier R."/>
            <person name="Honda K."/>
        </authorList>
    </citation>
    <scope>NUCLEOTIDE SEQUENCE [LARGE SCALE GENOMIC DNA]</scope>
    <source>
        <strain evidence="2">k04-0078-D8-1</strain>
    </source>
</reference>
<dbReference type="Proteomes" id="UP001600943">
    <property type="component" value="Unassembled WGS sequence"/>
</dbReference>
<dbReference type="RefSeq" id="WP_244807246.1">
    <property type="nucleotide sequence ID" value="NZ_BAABYW010000001.1"/>
</dbReference>
<comment type="caution">
    <text evidence="1">The sequence shown here is derived from an EMBL/GenBank/DDBJ whole genome shotgun (WGS) entry which is preliminary data.</text>
</comment>
<accession>A0ABQ0BGL4</accession>
<gene>
    <name evidence="1" type="ORF">K040078D81_47240</name>
</gene>
<dbReference type="EMBL" id="BAABYW010000001">
    <property type="protein sequence ID" value="GAA6410607.1"/>
    <property type="molecule type" value="Genomic_DNA"/>
</dbReference>
<proteinExistence type="predicted"/>
<evidence type="ECO:0000313" key="1">
    <source>
        <dbReference type="EMBL" id="GAA6410607.1"/>
    </source>
</evidence>
<keyword evidence="2" id="KW-1185">Reference proteome</keyword>
<name>A0ABQ0BGL4_9FIRM</name>
<protein>
    <submittedName>
        <fullName evidence="1">Uncharacterized protein</fullName>
    </submittedName>
</protein>